<evidence type="ECO:0000256" key="3">
    <source>
        <dbReference type="ARBA" id="ARBA00022968"/>
    </source>
</evidence>
<evidence type="ECO:0000259" key="7">
    <source>
        <dbReference type="PROSITE" id="PS51352"/>
    </source>
</evidence>
<sequence>MVAPKPARRRTLAVAAASLAAAAVLAGCGSSSGSSNGAQTGYVKVTTGISQVKAADRQAMPALSGTTLQGKSLSVDYTGHVTVINVWGSWCTPCREEAPDFAEAYQKYHAKGVEFVGINTRDDNAAAIAYNSQFGISYPSLQDPDETLVLDLKEIIPATSVPSTVIVDSSGKVAVRALGGITEPELLKEIDYTLSGS</sequence>
<name>A0A941EA62_9ACTN</name>
<dbReference type="GO" id="GO:0016491">
    <property type="term" value="F:oxidoreductase activity"/>
    <property type="evidence" value="ECO:0007669"/>
    <property type="project" value="InterPro"/>
</dbReference>
<dbReference type="InterPro" id="IPR017937">
    <property type="entry name" value="Thioredoxin_CS"/>
</dbReference>
<keyword evidence="3" id="KW-0735">Signal-anchor</keyword>
<protein>
    <submittedName>
        <fullName evidence="8">TlpA family protein disulfide reductase</fullName>
    </submittedName>
</protein>
<evidence type="ECO:0000256" key="4">
    <source>
        <dbReference type="ARBA" id="ARBA00023157"/>
    </source>
</evidence>
<keyword evidence="5" id="KW-0676">Redox-active center</keyword>
<dbReference type="PROSITE" id="PS51352">
    <property type="entry name" value="THIOREDOXIN_2"/>
    <property type="match status" value="1"/>
</dbReference>
<dbReference type="Proteomes" id="UP000676325">
    <property type="component" value="Unassembled WGS sequence"/>
</dbReference>
<dbReference type="EMBL" id="JAGSOH010000034">
    <property type="protein sequence ID" value="MBR7827417.1"/>
    <property type="molecule type" value="Genomic_DNA"/>
</dbReference>
<keyword evidence="3" id="KW-0812">Transmembrane</keyword>
<keyword evidence="9" id="KW-1185">Reference proteome</keyword>
<dbReference type="PROSITE" id="PS00194">
    <property type="entry name" value="THIOREDOXIN_1"/>
    <property type="match status" value="1"/>
</dbReference>
<dbReference type="AlphaFoldDB" id="A0A941EA62"/>
<evidence type="ECO:0000313" key="8">
    <source>
        <dbReference type="EMBL" id="MBR7827417.1"/>
    </source>
</evidence>
<feature type="signal peptide" evidence="6">
    <location>
        <begin position="1"/>
        <end position="26"/>
    </location>
</feature>
<proteinExistence type="predicted"/>
<dbReference type="InterPro" id="IPR036249">
    <property type="entry name" value="Thioredoxin-like_sf"/>
</dbReference>
<dbReference type="RefSeq" id="WP_212518561.1">
    <property type="nucleotide sequence ID" value="NZ_JAGSOH010000034.1"/>
</dbReference>
<dbReference type="InterPro" id="IPR013740">
    <property type="entry name" value="Redoxin"/>
</dbReference>
<dbReference type="InterPro" id="IPR013766">
    <property type="entry name" value="Thioredoxin_domain"/>
</dbReference>
<dbReference type="PANTHER" id="PTHR42852:SF6">
    <property type="entry name" value="THIOL:DISULFIDE INTERCHANGE PROTEIN DSBE"/>
    <property type="match status" value="1"/>
</dbReference>
<evidence type="ECO:0000256" key="1">
    <source>
        <dbReference type="ARBA" id="ARBA00004196"/>
    </source>
</evidence>
<feature type="domain" description="Thioredoxin" evidence="7">
    <location>
        <begin position="54"/>
        <end position="195"/>
    </location>
</feature>
<reference evidence="8" key="1">
    <citation type="submission" date="2021-04" db="EMBL/GenBank/DDBJ databases">
        <title>Genome based classification of Actinospica acidithermotolerans sp. nov., an actinobacterium isolated from an Indonesian hot spring.</title>
        <authorList>
            <person name="Kusuma A.B."/>
            <person name="Putra K.E."/>
            <person name="Nafisah S."/>
            <person name="Loh J."/>
            <person name="Nouioui I."/>
            <person name="Goodfellow M."/>
        </authorList>
    </citation>
    <scope>NUCLEOTIDE SEQUENCE</scope>
    <source>
        <strain evidence="8">MGRD01-02</strain>
    </source>
</reference>
<dbReference type="InterPro" id="IPR050553">
    <property type="entry name" value="Thioredoxin_ResA/DsbE_sf"/>
</dbReference>
<evidence type="ECO:0000313" key="9">
    <source>
        <dbReference type="Proteomes" id="UP000676325"/>
    </source>
</evidence>
<dbReference type="PANTHER" id="PTHR42852">
    <property type="entry name" value="THIOL:DISULFIDE INTERCHANGE PROTEIN DSBE"/>
    <property type="match status" value="1"/>
</dbReference>
<dbReference type="CDD" id="cd02966">
    <property type="entry name" value="TlpA_like_family"/>
    <property type="match status" value="1"/>
</dbReference>
<dbReference type="Pfam" id="PF08534">
    <property type="entry name" value="Redoxin"/>
    <property type="match status" value="1"/>
</dbReference>
<dbReference type="PROSITE" id="PS51257">
    <property type="entry name" value="PROKAR_LIPOPROTEIN"/>
    <property type="match status" value="1"/>
</dbReference>
<comment type="subcellular location">
    <subcellularLocation>
        <location evidence="1">Cell envelope</location>
    </subcellularLocation>
</comment>
<evidence type="ECO:0000256" key="2">
    <source>
        <dbReference type="ARBA" id="ARBA00022748"/>
    </source>
</evidence>
<accession>A0A941EA62</accession>
<keyword evidence="4" id="KW-1015">Disulfide bond</keyword>
<keyword evidence="6" id="KW-0732">Signal</keyword>
<dbReference type="GO" id="GO:0017004">
    <property type="term" value="P:cytochrome complex assembly"/>
    <property type="evidence" value="ECO:0007669"/>
    <property type="project" value="UniProtKB-KW"/>
</dbReference>
<keyword evidence="2" id="KW-0201">Cytochrome c-type biogenesis</keyword>
<comment type="caution">
    <text evidence="8">The sequence shown here is derived from an EMBL/GenBank/DDBJ whole genome shotgun (WGS) entry which is preliminary data.</text>
</comment>
<feature type="chain" id="PRO_5039182909" evidence="6">
    <location>
        <begin position="27"/>
        <end position="197"/>
    </location>
</feature>
<gene>
    <name evidence="8" type="ORF">KDK95_13955</name>
</gene>
<dbReference type="SUPFAM" id="SSF52833">
    <property type="entry name" value="Thioredoxin-like"/>
    <property type="match status" value="1"/>
</dbReference>
<evidence type="ECO:0000256" key="6">
    <source>
        <dbReference type="SAM" id="SignalP"/>
    </source>
</evidence>
<dbReference type="GO" id="GO:0030313">
    <property type="term" value="C:cell envelope"/>
    <property type="evidence" value="ECO:0007669"/>
    <property type="project" value="UniProtKB-SubCell"/>
</dbReference>
<organism evidence="8 9">
    <name type="scientific">Actinospica acidithermotolerans</name>
    <dbReference type="NCBI Taxonomy" id="2828514"/>
    <lineage>
        <taxon>Bacteria</taxon>
        <taxon>Bacillati</taxon>
        <taxon>Actinomycetota</taxon>
        <taxon>Actinomycetes</taxon>
        <taxon>Catenulisporales</taxon>
        <taxon>Actinospicaceae</taxon>
        <taxon>Actinospica</taxon>
    </lineage>
</organism>
<dbReference type="Gene3D" id="3.40.30.10">
    <property type="entry name" value="Glutaredoxin"/>
    <property type="match status" value="1"/>
</dbReference>
<evidence type="ECO:0000256" key="5">
    <source>
        <dbReference type="ARBA" id="ARBA00023284"/>
    </source>
</evidence>